<dbReference type="InterPro" id="IPR012373">
    <property type="entry name" value="Ferrdict_sens_TM"/>
</dbReference>
<evidence type="ECO:0000259" key="1">
    <source>
        <dbReference type="Pfam" id="PF04773"/>
    </source>
</evidence>
<dbReference type="InterPro" id="IPR032623">
    <property type="entry name" value="FecR_N"/>
</dbReference>
<evidence type="ECO:0000313" key="3">
    <source>
        <dbReference type="EMBL" id="MEC5342826.1"/>
    </source>
</evidence>
<protein>
    <submittedName>
        <fullName evidence="3">FecR domain-containing protein</fullName>
    </submittedName>
</protein>
<feature type="domain" description="FecR N-terminal" evidence="2">
    <location>
        <begin position="10"/>
        <end position="51"/>
    </location>
</feature>
<dbReference type="InterPro" id="IPR006860">
    <property type="entry name" value="FecR"/>
</dbReference>
<dbReference type="Proteomes" id="UP001309705">
    <property type="component" value="Unassembled WGS sequence"/>
</dbReference>
<evidence type="ECO:0000313" key="4">
    <source>
        <dbReference type="Proteomes" id="UP001309705"/>
    </source>
</evidence>
<name>A0ABU6JQB6_9GAMM</name>
<keyword evidence="4" id="KW-1185">Reference proteome</keyword>
<organism evidence="3 4">
    <name type="scientific">Brenneria populi</name>
    <dbReference type="NCBI Taxonomy" id="1505588"/>
    <lineage>
        <taxon>Bacteria</taxon>
        <taxon>Pseudomonadati</taxon>
        <taxon>Pseudomonadota</taxon>
        <taxon>Gammaproteobacteria</taxon>
        <taxon>Enterobacterales</taxon>
        <taxon>Pectobacteriaceae</taxon>
        <taxon>Brenneria</taxon>
    </lineage>
</organism>
<dbReference type="RefSeq" id="WP_327617821.1">
    <property type="nucleotide sequence ID" value="NZ_JAYWTM010000006.1"/>
</dbReference>
<dbReference type="PANTHER" id="PTHR30273">
    <property type="entry name" value="PERIPLASMIC SIGNAL SENSOR AND SIGMA FACTOR ACTIVATOR FECR-RELATED"/>
    <property type="match status" value="1"/>
</dbReference>
<feature type="domain" description="FecR protein" evidence="1">
    <location>
        <begin position="116"/>
        <end position="206"/>
    </location>
</feature>
<dbReference type="Pfam" id="PF04773">
    <property type="entry name" value="FecR"/>
    <property type="match status" value="1"/>
</dbReference>
<dbReference type="Gene3D" id="3.55.50.30">
    <property type="match status" value="1"/>
</dbReference>
<dbReference type="PANTHER" id="PTHR30273:SF2">
    <property type="entry name" value="PROTEIN FECR"/>
    <property type="match status" value="1"/>
</dbReference>
<gene>
    <name evidence="3" type="ORF">VSX58_09445</name>
</gene>
<proteinExistence type="predicted"/>
<dbReference type="Pfam" id="PF16220">
    <property type="entry name" value="DUF4880"/>
    <property type="match status" value="1"/>
</dbReference>
<evidence type="ECO:0000259" key="2">
    <source>
        <dbReference type="Pfam" id="PF16220"/>
    </source>
</evidence>
<reference evidence="3 4" key="1">
    <citation type="journal article" date="2017" name="Int. J. Syst. Evol. Microbiol.">
        <title>Brenneria populi subsp. brevivirga subsp. nov. isolated from symptomatic bark of Populus x euramericana canker, and description of Brenneria populi subsp. populi subsp. nov.</title>
        <authorList>
            <person name="Zheng M.H."/>
            <person name="Piao C.G."/>
            <person name="Xue H."/>
            <person name="Guo M.W."/>
            <person name="Li Y."/>
        </authorList>
    </citation>
    <scope>NUCLEOTIDE SEQUENCE [LARGE SCALE GENOMIC DNA]</scope>
    <source>
        <strain evidence="3 4">D9-5</strain>
    </source>
</reference>
<accession>A0ABU6JQB6</accession>
<dbReference type="PIRSF" id="PIRSF018266">
    <property type="entry name" value="FecR"/>
    <property type="match status" value="1"/>
</dbReference>
<comment type="caution">
    <text evidence="3">The sequence shown here is derived from an EMBL/GenBank/DDBJ whole genome shotgun (WGS) entry which is preliminary data.</text>
</comment>
<dbReference type="Gene3D" id="2.60.120.1440">
    <property type="match status" value="1"/>
</dbReference>
<sequence>MSKPSFTALQQASQWYARLRDLEPNHEHHRRWLSWMEESEEHRRAWEYVQKVSQRFQPLRGDTGQPAVNALLRQPAEINRRAALKLTALVGVGSLLSWTTYRYTPLRATLLAMAADYRSATGEIKHFGLQDGTRIWLNTASAIDVRYDEQRRQIALLSGDVLIETAQDTRPFFVSSAQGQMQALGTRFAVEQRDETTRLSVYQGAVAVAARHGAAPRRVDAGQQLNFDLLGQGLLLPNRPADASWSQGLLQADNMPLSEVIEQLARYRHGYLACQPDIAALRVMGTFPLANTDKALAMLAQTFPIRIKRRFSWWVTVEKR</sequence>
<dbReference type="EMBL" id="JAYWTM010000006">
    <property type="protein sequence ID" value="MEC5342826.1"/>
    <property type="molecule type" value="Genomic_DNA"/>
</dbReference>